<dbReference type="Proteomes" id="UP000657574">
    <property type="component" value="Unassembled WGS sequence"/>
</dbReference>
<organism evidence="1 2">
    <name type="scientific">Streptomyces brasiliensis</name>
    <dbReference type="NCBI Taxonomy" id="1954"/>
    <lineage>
        <taxon>Bacteria</taxon>
        <taxon>Bacillati</taxon>
        <taxon>Actinomycetota</taxon>
        <taxon>Actinomycetes</taxon>
        <taxon>Kitasatosporales</taxon>
        <taxon>Streptomycetaceae</taxon>
        <taxon>Streptomyces</taxon>
    </lineage>
</organism>
<reference evidence="1" key="1">
    <citation type="journal article" date="2014" name="Int. J. Syst. Evol. Microbiol.">
        <title>Complete genome sequence of Corynebacterium casei LMG S-19264T (=DSM 44701T), isolated from a smear-ripened cheese.</title>
        <authorList>
            <consortium name="US DOE Joint Genome Institute (JGI-PGF)"/>
            <person name="Walter F."/>
            <person name="Albersmeier A."/>
            <person name="Kalinowski J."/>
            <person name="Ruckert C."/>
        </authorList>
    </citation>
    <scope>NUCLEOTIDE SEQUENCE</scope>
    <source>
        <strain evidence="1">JCM 3086</strain>
    </source>
</reference>
<comment type="caution">
    <text evidence="1">The sequence shown here is derived from an EMBL/GenBank/DDBJ whole genome shotgun (WGS) entry which is preliminary data.</text>
</comment>
<keyword evidence="2" id="KW-1185">Reference proteome</keyword>
<proteinExistence type="predicted"/>
<evidence type="ECO:0000313" key="1">
    <source>
        <dbReference type="EMBL" id="GGJ07935.1"/>
    </source>
</evidence>
<accession>A0A917NKT8</accession>
<name>A0A917NKT8_9ACTN</name>
<reference evidence="1" key="2">
    <citation type="submission" date="2020-09" db="EMBL/GenBank/DDBJ databases">
        <authorList>
            <person name="Sun Q."/>
            <person name="Ohkuma M."/>
        </authorList>
    </citation>
    <scope>NUCLEOTIDE SEQUENCE</scope>
    <source>
        <strain evidence="1">JCM 3086</strain>
    </source>
</reference>
<gene>
    <name evidence="1" type="ORF">GCM10010121_017830</name>
</gene>
<evidence type="ECO:0000313" key="2">
    <source>
        <dbReference type="Proteomes" id="UP000657574"/>
    </source>
</evidence>
<dbReference type="AlphaFoldDB" id="A0A917NKT8"/>
<sequence length="118" mass="12646">MAPSSLGPPPHAPERRAAVLVASVLTVCSALLVTLVAAEGRPLTTLDGDIARATHRWAVDEPGLTRAVRILTGWVWAPLTMRLVRGAAAVRLVGAARPGGRPCGRWRPVRSARWCSRR</sequence>
<protein>
    <submittedName>
        <fullName evidence="1">Uncharacterized protein</fullName>
    </submittedName>
</protein>
<dbReference type="EMBL" id="BMQA01000004">
    <property type="protein sequence ID" value="GGJ07935.1"/>
    <property type="molecule type" value="Genomic_DNA"/>
</dbReference>